<dbReference type="STRING" id="93064.BRX40_06905"/>
<dbReference type="PANTHER" id="PTHR31061">
    <property type="entry name" value="LD22376P"/>
    <property type="match status" value="1"/>
</dbReference>
<reference evidence="5" key="2">
    <citation type="submission" date="2016-12" db="EMBL/GenBank/DDBJ databases">
        <title>Whole genome sequencing of Sphingomonas sp. ABOJV.</title>
        <authorList>
            <person name="Conlan S."/>
            <person name="Thomas P.J."/>
            <person name="Mullikin J."/>
            <person name="Palmore T.N."/>
            <person name="Frank K.M."/>
            <person name="Segre J.A."/>
        </authorList>
    </citation>
    <scope>NUCLEOTIDE SEQUENCE [LARGE SCALE GENOMIC DNA]</scope>
    <source>
        <strain evidence="5">ABOJV</strain>
    </source>
</reference>
<feature type="transmembrane region" description="Helical" evidence="1">
    <location>
        <begin position="197"/>
        <end position="218"/>
    </location>
</feature>
<feature type="transmembrane region" description="Helical" evidence="1">
    <location>
        <begin position="46"/>
        <end position="64"/>
    </location>
</feature>
<dbReference type="GeneID" id="44132279"/>
<sequence length="360" mass="38779">MRLISLDVLRGLTVAGMILVNAAAGMKYGAEADVAPILLHKSWEGLTLADLVFPAFLTMVGIAIPFSLRQRAATGAPTGPILSRTGRLILLGFILSNLYWFADFGDRDWRLFGVLQRIGLVYGACALLFLFAGPRVRMALIAVLLIGYWPLALLPALDGLPNDIWQRGHNFVASVDRVLLGNHLYVKGPEGYDPEGILGTLPAIAQGLIGIAIGELLLKREGQRTRLLLAAGAAMLAAGIAWSFAFPIVKDIWSSPFVLVTAGITVLTLAALHHVLDREGRAPGIAATAMLAFGANAIAAYTLHQVTSGVVTWDVLLLPFHATRAAIGDPIASLFPVLIYIVLIWAAMEWLRRKGWIIKI</sequence>
<feature type="transmembrane region" description="Helical" evidence="1">
    <location>
        <begin position="139"/>
        <end position="157"/>
    </location>
</feature>
<feature type="transmembrane region" description="Helical" evidence="1">
    <location>
        <begin position="7"/>
        <end position="26"/>
    </location>
</feature>
<feature type="transmembrane region" description="Helical" evidence="1">
    <location>
        <begin position="331"/>
        <end position="351"/>
    </location>
</feature>
<keyword evidence="5" id="KW-1185">Reference proteome</keyword>
<gene>
    <name evidence="3" type="ORF">BRX40_06905</name>
    <name evidence="4" type="ORF">CA257_11620</name>
</gene>
<evidence type="ECO:0000313" key="3">
    <source>
        <dbReference type="EMBL" id="APR52201.1"/>
    </source>
</evidence>
<feature type="transmembrane region" description="Helical" evidence="1">
    <location>
        <begin position="114"/>
        <end position="132"/>
    </location>
</feature>
<feature type="transmembrane region" description="Helical" evidence="1">
    <location>
        <begin position="284"/>
        <end position="303"/>
    </location>
</feature>
<reference evidence="3" key="1">
    <citation type="submission" date="2016-12" db="EMBL/GenBank/DDBJ databases">
        <title>Whole genome sequencing of Sphingomonas koreensis.</title>
        <authorList>
            <person name="Conlan S."/>
            <person name="Thomas P.J."/>
            <person name="Mullikin J."/>
            <person name="Palmore T.N."/>
            <person name="Frank K.M."/>
            <person name="Segre J.A."/>
        </authorList>
    </citation>
    <scope>NUCLEOTIDE SEQUENCE</scope>
    <source>
        <strain evidence="3">ABOJV</strain>
    </source>
</reference>
<dbReference type="Proteomes" id="UP000286681">
    <property type="component" value="Unassembled WGS sequence"/>
</dbReference>
<dbReference type="Pfam" id="PF07786">
    <property type="entry name" value="HGSNAT_cat"/>
    <property type="match status" value="1"/>
</dbReference>
<feature type="domain" description="Heparan-alpha-glucosaminide N-acetyltransferase catalytic" evidence="2">
    <location>
        <begin position="2"/>
        <end position="225"/>
    </location>
</feature>
<organism evidence="3 5">
    <name type="scientific">Sphingomonas koreensis</name>
    <dbReference type="NCBI Taxonomy" id="93064"/>
    <lineage>
        <taxon>Bacteria</taxon>
        <taxon>Pseudomonadati</taxon>
        <taxon>Pseudomonadota</taxon>
        <taxon>Alphaproteobacteria</taxon>
        <taxon>Sphingomonadales</taxon>
        <taxon>Sphingomonadaceae</taxon>
        <taxon>Sphingomonas</taxon>
    </lineage>
</organism>
<reference evidence="4 6" key="3">
    <citation type="submission" date="2018-07" db="EMBL/GenBank/DDBJ databases">
        <title>Genomic and Epidemiologic Investigation of an Indolent Hospital Outbreak.</title>
        <authorList>
            <person name="Johnson R.C."/>
            <person name="Deming C."/>
            <person name="Conlan S."/>
            <person name="Zellmer C.J."/>
            <person name="Michelin A.V."/>
            <person name="Lee-Lin S."/>
            <person name="Thomas P.J."/>
            <person name="Park M."/>
            <person name="Weingarten R.A."/>
            <person name="Less J."/>
            <person name="Dekker J.P."/>
            <person name="Frank K.M."/>
            <person name="Musser K.A."/>
            <person name="Mcquiston J.R."/>
            <person name="Henderson D.K."/>
            <person name="Lau A.F."/>
            <person name="Palmore T.N."/>
            <person name="Segre J.A."/>
        </authorList>
    </citation>
    <scope>NUCLEOTIDE SEQUENCE [LARGE SCALE GENOMIC DNA]</scope>
    <source>
        <strain evidence="4 6">SK-NIH.Env10_0317</strain>
    </source>
</reference>
<accession>A0A1L6J8A7</accession>
<evidence type="ECO:0000313" key="6">
    <source>
        <dbReference type="Proteomes" id="UP000286681"/>
    </source>
</evidence>
<feature type="transmembrane region" description="Helical" evidence="1">
    <location>
        <begin position="227"/>
        <end position="246"/>
    </location>
</feature>
<dbReference type="EMBL" id="QQWO01000008">
    <property type="protein sequence ID" value="RSV03120.1"/>
    <property type="molecule type" value="Genomic_DNA"/>
</dbReference>
<dbReference type="EMBL" id="CP018820">
    <property type="protein sequence ID" value="APR52201.1"/>
    <property type="molecule type" value="Genomic_DNA"/>
</dbReference>
<dbReference type="InterPro" id="IPR012429">
    <property type="entry name" value="HGSNAT_cat"/>
</dbReference>
<feature type="transmembrane region" description="Helical" evidence="1">
    <location>
        <begin position="85"/>
        <end position="102"/>
    </location>
</feature>
<keyword evidence="1" id="KW-1133">Transmembrane helix</keyword>
<proteinExistence type="predicted"/>
<evidence type="ECO:0000313" key="4">
    <source>
        <dbReference type="EMBL" id="RSV03120.1"/>
    </source>
</evidence>
<dbReference type="PANTHER" id="PTHR31061:SF24">
    <property type="entry name" value="LD22376P"/>
    <property type="match status" value="1"/>
</dbReference>
<dbReference type="Proteomes" id="UP000185161">
    <property type="component" value="Chromosome"/>
</dbReference>
<dbReference type="AlphaFoldDB" id="A0A1L6J8A7"/>
<evidence type="ECO:0000259" key="2">
    <source>
        <dbReference type="Pfam" id="PF07786"/>
    </source>
</evidence>
<feature type="transmembrane region" description="Helical" evidence="1">
    <location>
        <begin position="252"/>
        <end position="272"/>
    </location>
</feature>
<keyword evidence="1" id="KW-0812">Transmembrane</keyword>
<evidence type="ECO:0000256" key="1">
    <source>
        <dbReference type="SAM" id="Phobius"/>
    </source>
</evidence>
<name>A0A1L6J8A7_9SPHN</name>
<protein>
    <submittedName>
        <fullName evidence="4">DUF1624 domain-containing protein</fullName>
    </submittedName>
</protein>
<keyword evidence="1" id="KW-0472">Membrane</keyword>
<dbReference type="RefSeq" id="WP_075151105.1">
    <property type="nucleotide sequence ID" value="NZ_CP018820.1"/>
</dbReference>
<dbReference type="OrthoDB" id="9788724at2"/>
<dbReference type="KEGG" id="skr:BRX40_06905"/>
<evidence type="ECO:0000313" key="5">
    <source>
        <dbReference type="Proteomes" id="UP000185161"/>
    </source>
</evidence>